<evidence type="ECO:0000256" key="1">
    <source>
        <dbReference type="SAM" id="MobiDB-lite"/>
    </source>
</evidence>
<protein>
    <submittedName>
        <fullName evidence="2">Uncharacterized protein</fullName>
    </submittedName>
</protein>
<dbReference type="Proteomes" id="UP000001072">
    <property type="component" value="Unassembled WGS sequence"/>
</dbReference>
<dbReference type="AlphaFoldDB" id="F4RG95"/>
<gene>
    <name evidence="2" type="ORF">MELLADRAFT_84603</name>
</gene>
<name>F4RG95_MELLP</name>
<dbReference type="KEGG" id="mlr:MELLADRAFT_84603"/>
<keyword evidence="3" id="KW-1185">Reference proteome</keyword>
<proteinExistence type="predicted"/>
<feature type="region of interest" description="Disordered" evidence="1">
    <location>
        <begin position="148"/>
        <end position="214"/>
    </location>
</feature>
<dbReference type="HOGENOM" id="CLU_526832_0_0_1"/>
<sequence>MQNEIAETVNAATTHFEALEKLLVDYARQGGSNSISMWDLRDAFSAIIPTSDPYFTYRFSVFARTCIDLDARAHRRIWETVDAVPDNVSPQSLEEDEPIVLSAGSAADNLRAPEPVLFHARPVFIDALAKDPFNDEALEVAANCPVEDGQPLKEISPTPPSCRETQARSGVQKALAKQDTPEVPEGLPGGQDHPVKHEGDTPLASVKEVRGTATTNTASQVYGEEEAMPHLPPRPLNVVPSALLQTASAPRHRPQLPTGPPQSTSRGKQRQTCPSPDETTNERAIQLALQKLLVSAGAKPTKQLAFQAPRNDLEGRKFLTLAREISDIKNEYKEEIKRSCSLFEESQNKPAQYPKSQIKDLLEYNYVDLEKLYVKVYSKPSSSRTIKVNKADDLEFVEKVKGLPIRDKVHWQHLIRIIEHAYKAAFPPATKAVGTYFNYILELVADPSLGVHWEDVRNYDAALRHQFAQRPWISFGDWTNPELDSIKS</sequence>
<feature type="compositionally biased region" description="Polar residues" evidence="1">
    <location>
        <begin position="261"/>
        <end position="278"/>
    </location>
</feature>
<dbReference type="InParanoid" id="F4RG95"/>
<accession>F4RG95</accession>
<dbReference type="VEuPathDB" id="FungiDB:MELLADRAFT_84603"/>
<dbReference type="EMBL" id="GL883100">
    <property type="protein sequence ID" value="EGG08707.1"/>
    <property type="molecule type" value="Genomic_DNA"/>
</dbReference>
<evidence type="ECO:0000313" key="2">
    <source>
        <dbReference type="EMBL" id="EGG08707.1"/>
    </source>
</evidence>
<organism evidence="3">
    <name type="scientific">Melampsora larici-populina (strain 98AG31 / pathotype 3-4-7)</name>
    <name type="common">Poplar leaf rust fungus</name>
    <dbReference type="NCBI Taxonomy" id="747676"/>
    <lineage>
        <taxon>Eukaryota</taxon>
        <taxon>Fungi</taxon>
        <taxon>Dikarya</taxon>
        <taxon>Basidiomycota</taxon>
        <taxon>Pucciniomycotina</taxon>
        <taxon>Pucciniomycetes</taxon>
        <taxon>Pucciniales</taxon>
        <taxon>Melampsoraceae</taxon>
        <taxon>Melampsora</taxon>
    </lineage>
</organism>
<dbReference type="GeneID" id="18933541"/>
<dbReference type="RefSeq" id="XP_007408293.1">
    <property type="nucleotide sequence ID" value="XM_007408231.1"/>
</dbReference>
<evidence type="ECO:0000313" key="3">
    <source>
        <dbReference type="Proteomes" id="UP000001072"/>
    </source>
</evidence>
<reference evidence="3" key="1">
    <citation type="journal article" date="2011" name="Proc. Natl. Acad. Sci. U.S.A.">
        <title>Obligate biotrophy features unraveled by the genomic analysis of rust fungi.</title>
        <authorList>
            <person name="Duplessis S."/>
            <person name="Cuomo C.A."/>
            <person name="Lin Y.-C."/>
            <person name="Aerts A."/>
            <person name="Tisserant E."/>
            <person name="Veneault-Fourrey C."/>
            <person name="Joly D.L."/>
            <person name="Hacquard S."/>
            <person name="Amselem J."/>
            <person name="Cantarel B.L."/>
            <person name="Chiu R."/>
            <person name="Coutinho P.M."/>
            <person name="Feau N."/>
            <person name="Field M."/>
            <person name="Frey P."/>
            <person name="Gelhaye E."/>
            <person name="Goldberg J."/>
            <person name="Grabherr M.G."/>
            <person name="Kodira C.D."/>
            <person name="Kohler A."/>
            <person name="Kuees U."/>
            <person name="Lindquist E.A."/>
            <person name="Lucas S.M."/>
            <person name="Mago R."/>
            <person name="Mauceli E."/>
            <person name="Morin E."/>
            <person name="Murat C."/>
            <person name="Pangilinan J.L."/>
            <person name="Park R."/>
            <person name="Pearson M."/>
            <person name="Quesneville H."/>
            <person name="Rouhier N."/>
            <person name="Sakthikumar S."/>
            <person name="Salamov A.A."/>
            <person name="Schmutz J."/>
            <person name="Selles B."/>
            <person name="Shapiro H."/>
            <person name="Tanguay P."/>
            <person name="Tuskan G.A."/>
            <person name="Henrissat B."/>
            <person name="Van de Peer Y."/>
            <person name="Rouze P."/>
            <person name="Ellis J.G."/>
            <person name="Dodds P.N."/>
            <person name="Schein J.E."/>
            <person name="Zhong S."/>
            <person name="Hamelin R.C."/>
            <person name="Grigoriev I.V."/>
            <person name="Szabo L.J."/>
            <person name="Martin F."/>
        </authorList>
    </citation>
    <scope>NUCLEOTIDE SEQUENCE [LARGE SCALE GENOMIC DNA]</scope>
    <source>
        <strain evidence="3">98AG31 / pathotype 3-4-7</strain>
    </source>
</reference>
<feature type="region of interest" description="Disordered" evidence="1">
    <location>
        <begin position="248"/>
        <end position="281"/>
    </location>
</feature>